<name>A0A2G1QJS1_9HYPH</name>
<gene>
    <name evidence="1" type="ORF">CSC94_17885</name>
</gene>
<dbReference type="Proteomes" id="UP000221168">
    <property type="component" value="Unassembled WGS sequence"/>
</dbReference>
<evidence type="ECO:0000313" key="2">
    <source>
        <dbReference type="Proteomes" id="UP000221168"/>
    </source>
</evidence>
<reference evidence="1 2" key="1">
    <citation type="submission" date="2017-10" db="EMBL/GenBank/DDBJ databases">
        <title>Sedimentibacterium mangrovi gen. nov., sp. nov., a novel member of family Phyllobacteriacea isolated from mangrove sediment.</title>
        <authorList>
            <person name="Liao H."/>
            <person name="Tian Y."/>
        </authorList>
    </citation>
    <scope>NUCLEOTIDE SEQUENCE [LARGE SCALE GENOMIC DNA]</scope>
    <source>
        <strain evidence="1 2">X9-2-2</strain>
    </source>
</reference>
<accession>A0A2G1QJS1</accession>
<sequence length="82" mass="9625">MEYESIMSAIDVAIQAEDMAALKKLDLQAIEAFENILAYEPHGHEEAGEMFDYLLEMLCVFERGGRLWWAIRARLNRLYEER</sequence>
<keyword evidence="2" id="KW-1185">Reference proteome</keyword>
<dbReference type="EMBL" id="PDVP01000013">
    <property type="protein sequence ID" value="PHP65719.1"/>
    <property type="molecule type" value="Genomic_DNA"/>
</dbReference>
<dbReference type="AlphaFoldDB" id="A0A2G1QJS1"/>
<comment type="caution">
    <text evidence="1">The sequence shown here is derived from an EMBL/GenBank/DDBJ whole genome shotgun (WGS) entry which is preliminary data.</text>
</comment>
<organism evidence="1 2">
    <name type="scientific">Zhengella mangrovi</name>
    <dbReference type="NCBI Taxonomy" id="1982044"/>
    <lineage>
        <taxon>Bacteria</taxon>
        <taxon>Pseudomonadati</taxon>
        <taxon>Pseudomonadota</taxon>
        <taxon>Alphaproteobacteria</taxon>
        <taxon>Hyphomicrobiales</taxon>
        <taxon>Notoacmeibacteraceae</taxon>
        <taxon>Zhengella</taxon>
    </lineage>
</organism>
<protein>
    <submittedName>
        <fullName evidence="1">Uncharacterized protein</fullName>
    </submittedName>
</protein>
<proteinExistence type="predicted"/>
<evidence type="ECO:0000313" key="1">
    <source>
        <dbReference type="EMBL" id="PHP65719.1"/>
    </source>
</evidence>